<dbReference type="Gene3D" id="1.10.3720.10">
    <property type="entry name" value="MetI-like"/>
    <property type="match status" value="1"/>
</dbReference>
<evidence type="ECO:0000256" key="3">
    <source>
        <dbReference type="ARBA" id="ARBA00022475"/>
    </source>
</evidence>
<dbReference type="GO" id="GO:0055085">
    <property type="term" value="P:transmembrane transport"/>
    <property type="evidence" value="ECO:0007669"/>
    <property type="project" value="InterPro"/>
</dbReference>
<evidence type="ECO:0000256" key="6">
    <source>
        <dbReference type="ARBA" id="ARBA00023136"/>
    </source>
</evidence>
<reference evidence="10" key="1">
    <citation type="submission" date="2016-10" db="EMBL/GenBank/DDBJ databases">
        <authorList>
            <person name="Varghese N."/>
            <person name="Submissions S."/>
        </authorList>
    </citation>
    <scope>NUCLEOTIDE SEQUENCE [LARGE SCALE GENOMIC DNA]</scope>
    <source>
        <strain evidence="10">KPR-1</strain>
    </source>
</reference>
<comment type="similarity">
    <text evidence="7">Belongs to the binding-protein-dependent transport system permease family.</text>
</comment>
<dbReference type="CDD" id="cd06261">
    <property type="entry name" value="TM_PBP2"/>
    <property type="match status" value="1"/>
</dbReference>
<accession>A0A1H4AB03</accession>
<proteinExistence type="inferred from homology"/>
<protein>
    <submittedName>
        <fullName evidence="9">N,N'-diacetylchitobiose transport system permease protein</fullName>
    </submittedName>
</protein>
<dbReference type="PANTHER" id="PTHR43227">
    <property type="entry name" value="BLL4140 PROTEIN"/>
    <property type="match status" value="1"/>
</dbReference>
<dbReference type="EMBL" id="FNQV01000007">
    <property type="protein sequence ID" value="SEA32968.1"/>
    <property type="molecule type" value="Genomic_DNA"/>
</dbReference>
<feature type="transmembrane region" description="Helical" evidence="7">
    <location>
        <begin position="160"/>
        <end position="185"/>
    </location>
</feature>
<name>A0A1H4AB03_9ACTO</name>
<comment type="subcellular location">
    <subcellularLocation>
        <location evidence="1 7">Cell membrane</location>
        <topology evidence="1 7">Multi-pass membrane protein</topology>
    </subcellularLocation>
</comment>
<dbReference type="InterPro" id="IPR035906">
    <property type="entry name" value="MetI-like_sf"/>
</dbReference>
<sequence length="299" mass="33374">MTRQRWLPWLLLAPMLTVFAVLLFWPIIRVVNLSLQDYGLKQLLKGETNYVGLANYKAILGDSFIWTTVLPNTVVFALVCVVLTMILGTIVALLLNNLSPLWRTVCAMAIMVAWAIPSVTGTYVFVWLFEPLNGLVSTFLSQVGLIDAGSINWFTGRITFFMIAAANVVYHGFPFIAITVLAGLMSVPKELYEAAEIDGATAWQRFWRITVPMLKPVFAVCAILSTIWDFKVFNQIYLMPGGDGANKDVYNLGVWSYVESFGQGRYGFGAAIAVLLTLILLVITVIYMRTLFKEDDSLQ</sequence>
<dbReference type="Proteomes" id="UP000199288">
    <property type="component" value="Unassembled WGS sequence"/>
</dbReference>
<feature type="transmembrane region" description="Helical" evidence="7">
    <location>
        <begin position="7"/>
        <end position="28"/>
    </location>
</feature>
<evidence type="ECO:0000256" key="7">
    <source>
        <dbReference type="RuleBase" id="RU363032"/>
    </source>
</evidence>
<keyword evidence="3" id="KW-1003">Cell membrane</keyword>
<dbReference type="PANTHER" id="PTHR43227:SF8">
    <property type="entry name" value="DIACETYLCHITOBIOSE UPTAKE SYSTEM PERMEASE PROTEIN DASB"/>
    <property type="match status" value="1"/>
</dbReference>
<evidence type="ECO:0000256" key="2">
    <source>
        <dbReference type="ARBA" id="ARBA00022448"/>
    </source>
</evidence>
<keyword evidence="10" id="KW-1185">Reference proteome</keyword>
<dbReference type="GO" id="GO:0005886">
    <property type="term" value="C:plasma membrane"/>
    <property type="evidence" value="ECO:0007669"/>
    <property type="project" value="UniProtKB-SubCell"/>
</dbReference>
<evidence type="ECO:0000313" key="10">
    <source>
        <dbReference type="Proteomes" id="UP000199288"/>
    </source>
</evidence>
<dbReference type="InterPro" id="IPR000515">
    <property type="entry name" value="MetI-like"/>
</dbReference>
<organism evidence="9 10">
    <name type="scientific">Bowdeniella nasicola</name>
    <dbReference type="NCBI Taxonomy" id="208480"/>
    <lineage>
        <taxon>Bacteria</taxon>
        <taxon>Bacillati</taxon>
        <taxon>Actinomycetota</taxon>
        <taxon>Actinomycetes</taxon>
        <taxon>Actinomycetales</taxon>
        <taxon>Actinomycetaceae</taxon>
        <taxon>Bowdeniella</taxon>
    </lineage>
</organism>
<dbReference type="OrthoDB" id="9805974at2"/>
<keyword evidence="4 7" id="KW-0812">Transmembrane</keyword>
<dbReference type="AlphaFoldDB" id="A0A1H4AB03"/>
<keyword evidence="2 7" id="KW-0813">Transport</keyword>
<feature type="transmembrane region" description="Helical" evidence="7">
    <location>
        <begin position="107"/>
        <end position="129"/>
    </location>
</feature>
<feature type="domain" description="ABC transmembrane type-1" evidence="8">
    <location>
        <begin position="70"/>
        <end position="287"/>
    </location>
</feature>
<dbReference type="InterPro" id="IPR050809">
    <property type="entry name" value="UgpAE/MalFG_permease"/>
</dbReference>
<evidence type="ECO:0000259" key="8">
    <source>
        <dbReference type="PROSITE" id="PS50928"/>
    </source>
</evidence>
<evidence type="ECO:0000256" key="4">
    <source>
        <dbReference type="ARBA" id="ARBA00022692"/>
    </source>
</evidence>
<dbReference type="RefSeq" id="WP_092564078.1">
    <property type="nucleotide sequence ID" value="NZ_FNQV01000007.1"/>
</dbReference>
<dbReference type="PROSITE" id="PS50928">
    <property type="entry name" value="ABC_TM1"/>
    <property type="match status" value="1"/>
</dbReference>
<evidence type="ECO:0000313" key="9">
    <source>
        <dbReference type="EMBL" id="SEA32968.1"/>
    </source>
</evidence>
<evidence type="ECO:0000256" key="5">
    <source>
        <dbReference type="ARBA" id="ARBA00022989"/>
    </source>
</evidence>
<dbReference type="SUPFAM" id="SSF161098">
    <property type="entry name" value="MetI-like"/>
    <property type="match status" value="1"/>
</dbReference>
<feature type="transmembrane region" description="Helical" evidence="7">
    <location>
        <begin position="74"/>
        <end position="95"/>
    </location>
</feature>
<dbReference type="Pfam" id="PF00528">
    <property type="entry name" value="BPD_transp_1"/>
    <property type="match status" value="1"/>
</dbReference>
<feature type="transmembrane region" description="Helical" evidence="7">
    <location>
        <begin position="266"/>
        <end position="288"/>
    </location>
</feature>
<evidence type="ECO:0000256" key="1">
    <source>
        <dbReference type="ARBA" id="ARBA00004651"/>
    </source>
</evidence>
<keyword evidence="6 7" id="KW-0472">Membrane</keyword>
<gene>
    <name evidence="9" type="ORF">SAMN02910418_01385</name>
</gene>
<feature type="transmembrane region" description="Helical" evidence="7">
    <location>
        <begin position="206"/>
        <end position="228"/>
    </location>
</feature>
<keyword evidence="5 7" id="KW-1133">Transmembrane helix</keyword>